<sequence>MNRNCSVTISLLNKEGPIYLLEERIDDKFVKYTLNNSLSPVLHLTGRDLKITLFLCFSQHVQYLDTQENLFLSNFQGGRPLLTDPQVITTSKYSTKFTAGNISSILESFKQLHKCNHYCQWFSLTSYDDSTDVREMVPRSVESDMDLDTQLTST</sequence>
<organism evidence="1 2">
    <name type="scientific">Irpex rosettiformis</name>
    <dbReference type="NCBI Taxonomy" id="378272"/>
    <lineage>
        <taxon>Eukaryota</taxon>
        <taxon>Fungi</taxon>
        <taxon>Dikarya</taxon>
        <taxon>Basidiomycota</taxon>
        <taxon>Agaricomycotina</taxon>
        <taxon>Agaricomycetes</taxon>
        <taxon>Polyporales</taxon>
        <taxon>Irpicaceae</taxon>
        <taxon>Irpex</taxon>
    </lineage>
</organism>
<protein>
    <submittedName>
        <fullName evidence="1">Kinase-like domain-containing protein</fullName>
    </submittedName>
</protein>
<evidence type="ECO:0000313" key="2">
    <source>
        <dbReference type="Proteomes" id="UP001055072"/>
    </source>
</evidence>
<comment type="caution">
    <text evidence="1">The sequence shown here is derived from an EMBL/GenBank/DDBJ whole genome shotgun (WGS) entry which is preliminary data.</text>
</comment>
<proteinExistence type="predicted"/>
<gene>
    <name evidence="1" type="ORF">BDY19DRAFT_899691</name>
</gene>
<evidence type="ECO:0000313" key="1">
    <source>
        <dbReference type="EMBL" id="KAI0083809.1"/>
    </source>
</evidence>
<accession>A0ACB8TPA3</accession>
<dbReference type="Proteomes" id="UP001055072">
    <property type="component" value="Unassembled WGS sequence"/>
</dbReference>
<keyword evidence="2" id="KW-1185">Reference proteome</keyword>
<reference evidence="1" key="1">
    <citation type="journal article" date="2021" name="Environ. Microbiol.">
        <title>Gene family expansions and transcriptome signatures uncover fungal adaptations to wood decay.</title>
        <authorList>
            <person name="Hage H."/>
            <person name="Miyauchi S."/>
            <person name="Viragh M."/>
            <person name="Drula E."/>
            <person name="Min B."/>
            <person name="Chaduli D."/>
            <person name="Navarro D."/>
            <person name="Favel A."/>
            <person name="Norest M."/>
            <person name="Lesage-Meessen L."/>
            <person name="Balint B."/>
            <person name="Merenyi Z."/>
            <person name="de Eugenio L."/>
            <person name="Morin E."/>
            <person name="Martinez A.T."/>
            <person name="Baldrian P."/>
            <person name="Stursova M."/>
            <person name="Martinez M.J."/>
            <person name="Novotny C."/>
            <person name="Magnuson J.K."/>
            <person name="Spatafora J.W."/>
            <person name="Maurice S."/>
            <person name="Pangilinan J."/>
            <person name="Andreopoulos W."/>
            <person name="LaButti K."/>
            <person name="Hundley H."/>
            <person name="Na H."/>
            <person name="Kuo A."/>
            <person name="Barry K."/>
            <person name="Lipzen A."/>
            <person name="Henrissat B."/>
            <person name="Riley R."/>
            <person name="Ahrendt S."/>
            <person name="Nagy L.G."/>
            <person name="Grigoriev I.V."/>
            <person name="Martin F."/>
            <person name="Rosso M.N."/>
        </authorList>
    </citation>
    <scope>NUCLEOTIDE SEQUENCE</scope>
    <source>
        <strain evidence="1">CBS 384.51</strain>
    </source>
</reference>
<dbReference type="EMBL" id="MU274953">
    <property type="protein sequence ID" value="KAI0083809.1"/>
    <property type="molecule type" value="Genomic_DNA"/>
</dbReference>
<name>A0ACB8TPA3_9APHY</name>